<evidence type="ECO:0000313" key="3">
    <source>
        <dbReference type="Proteomes" id="UP001187192"/>
    </source>
</evidence>
<dbReference type="Proteomes" id="UP001187192">
    <property type="component" value="Unassembled WGS sequence"/>
</dbReference>
<feature type="region of interest" description="Disordered" evidence="1">
    <location>
        <begin position="181"/>
        <end position="324"/>
    </location>
</feature>
<sequence length="324" mass="37497">MIFFIPFANANSVKIDPKYFSLADNLEEFNAFPEGVLSWETTYAAIRNAVENKLCSKRRPLNKADKVHYSITGFSHALLVWAFESILTIASKFMTKHVEANPRMLSWTSADNVKFDAVMLASTAGNPTTAYHVSDKHKRKVQNDDLDAMKIDFDDLRLDPQDDGFLDSNISDIAEKGVKATMDFLSDNKEDKDEEKEDKEEDEEEEEEEEENEDDDGENDEEDEDEEEDEEKEDEEDEDEKGENDEAILKIFVLEKDKEYEEEGDEGEAKENKEKKYENGEEKEEEKKDEATKEKEEEKKDEAAKGEEEERNDEEAAMEQDREE</sequence>
<proteinExistence type="predicted"/>
<dbReference type="AlphaFoldDB" id="A0AA88AUJ3"/>
<dbReference type="PANTHER" id="PTHR48449">
    <property type="entry name" value="DUF1985 DOMAIN-CONTAINING PROTEIN"/>
    <property type="match status" value="1"/>
</dbReference>
<evidence type="ECO:0000313" key="2">
    <source>
        <dbReference type="EMBL" id="GMN48396.1"/>
    </source>
</evidence>
<protein>
    <submittedName>
        <fullName evidence="2">Uncharacterized protein</fullName>
    </submittedName>
</protein>
<name>A0AA88AUJ3_FICCA</name>
<reference evidence="2" key="1">
    <citation type="submission" date="2023-07" db="EMBL/GenBank/DDBJ databases">
        <title>draft genome sequence of fig (Ficus carica).</title>
        <authorList>
            <person name="Takahashi T."/>
            <person name="Nishimura K."/>
        </authorList>
    </citation>
    <scope>NUCLEOTIDE SEQUENCE</scope>
</reference>
<dbReference type="EMBL" id="BTGU01000028">
    <property type="protein sequence ID" value="GMN48396.1"/>
    <property type="molecule type" value="Genomic_DNA"/>
</dbReference>
<feature type="compositionally biased region" description="Acidic residues" evidence="1">
    <location>
        <begin position="309"/>
        <end position="324"/>
    </location>
</feature>
<feature type="compositionally biased region" description="Basic and acidic residues" evidence="1">
    <location>
        <begin position="267"/>
        <end position="308"/>
    </location>
</feature>
<keyword evidence="3" id="KW-1185">Reference proteome</keyword>
<comment type="caution">
    <text evidence="2">The sequence shown here is derived from an EMBL/GenBank/DDBJ whole genome shotgun (WGS) entry which is preliminary data.</text>
</comment>
<gene>
    <name evidence="2" type="ORF">TIFTF001_017573</name>
</gene>
<accession>A0AA88AUJ3</accession>
<dbReference type="PANTHER" id="PTHR48449:SF1">
    <property type="entry name" value="DUF1985 DOMAIN-CONTAINING PROTEIN"/>
    <property type="match status" value="1"/>
</dbReference>
<feature type="compositionally biased region" description="Acidic residues" evidence="1">
    <location>
        <begin position="192"/>
        <end position="246"/>
    </location>
</feature>
<organism evidence="2 3">
    <name type="scientific">Ficus carica</name>
    <name type="common">Common fig</name>
    <dbReference type="NCBI Taxonomy" id="3494"/>
    <lineage>
        <taxon>Eukaryota</taxon>
        <taxon>Viridiplantae</taxon>
        <taxon>Streptophyta</taxon>
        <taxon>Embryophyta</taxon>
        <taxon>Tracheophyta</taxon>
        <taxon>Spermatophyta</taxon>
        <taxon>Magnoliopsida</taxon>
        <taxon>eudicotyledons</taxon>
        <taxon>Gunneridae</taxon>
        <taxon>Pentapetalae</taxon>
        <taxon>rosids</taxon>
        <taxon>fabids</taxon>
        <taxon>Rosales</taxon>
        <taxon>Moraceae</taxon>
        <taxon>Ficeae</taxon>
        <taxon>Ficus</taxon>
    </lineage>
</organism>
<evidence type="ECO:0000256" key="1">
    <source>
        <dbReference type="SAM" id="MobiDB-lite"/>
    </source>
</evidence>